<dbReference type="InterPro" id="IPR014825">
    <property type="entry name" value="DNA_alkylation"/>
</dbReference>
<dbReference type="STRING" id="414684.RC1_1537"/>
<dbReference type="KEGG" id="rce:RC1_1537"/>
<dbReference type="Proteomes" id="UP000001591">
    <property type="component" value="Chromosome"/>
</dbReference>
<keyword evidence="2" id="KW-1185">Reference proteome</keyword>
<evidence type="ECO:0008006" key="3">
    <source>
        <dbReference type="Google" id="ProtNLM"/>
    </source>
</evidence>
<dbReference type="EMBL" id="CP000613">
    <property type="protein sequence ID" value="ACI98941.1"/>
    <property type="molecule type" value="Genomic_DNA"/>
</dbReference>
<accession>B6IN44</accession>
<dbReference type="AlphaFoldDB" id="B6IN44"/>
<dbReference type="Pfam" id="PF08713">
    <property type="entry name" value="DNA_alkylation"/>
    <property type="match status" value="1"/>
</dbReference>
<dbReference type="RefSeq" id="WP_012566727.1">
    <property type="nucleotide sequence ID" value="NC_011420.2"/>
</dbReference>
<name>B6IN44_RHOCS</name>
<sequence>MVADDGGCRRTAINAGLIETRTLAEVLAVDFATLLRHVVPADVLSGDDGILRLATLGISARMAAVGQLLLERLGSRMIATLGNHRSDTVRGWACFMVGARDMALSDRLEAIRPFADDAHFGVREWAWLAVRPAINTRTDEAMRLLSAWTADPSERIRRFACEATRPRGVWCAHIASLKSDPSPGRQLLDPLRADPAVYVQDSVGNWLNDAAKSRPDWVRSLVAEWCADDPPPATRRIVRRALRSVDKPPGKKVRT</sequence>
<organism evidence="1 2">
    <name type="scientific">Rhodospirillum centenum (strain ATCC 51521 / SW)</name>
    <dbReference type="NCBI Taxonomy" id="414684"/>
    <lineage>
        <taxon>Bacteria</taxon>
        <taxon>Pseudomonadati</taxon>
        <taxon>Pseudomonadota</taxon>
        <taxon>Alphaproteobacteria</taxon>
        <taxon>Rhodospirillales</taxon>
        <taxon>Rhodospirillaceae</taxon>
        <taxon>Rhodospirillum</taxon>
    </lineage>
</organism>
<protein>
    <recommendedName>
        <fullName evidence="3">DNA alkylation repair enzyme</fullName>
    </recommendedName>
</protein>
<dbReference type="InterPro" id="IPR016024">
    <property type="entry name" value="ARM-type_fold"/>
</dbReference>
<dbReference type="HOGENOM" id="CLU_088207_0_0_5"/>
<evidence type="ECO:0000313" key="2">
    <source>
        <dbReference type="Proteomes" id="UP000001591"/>
    </source>
</evidence>
<gene>
    <name evidence="1" type="ordered locus">RC1_1537</name>
</gene>
<dbReference type="OrthoDB" id="9797162at2"/>
<proteinExistence type="predicted"/>
<dbReference type="SUPFAM" id="SSF48371">
    <property type="entry name" value="ARM repeat"/>
    <property type="match status" value="1"/>
</dbReference>
<evidence type="ECO:0000313" key="1">
    <source>
        <dbReference type="EMBL" id="ACI98941.1"/>
    </source>
</evidence>
<dbReference type="eggNOG" id="COG4335">
    <property type="taxonomic scope" value="Bacteria"/>
</dbReference>
<dbReference type="Gene3D" id="1.25.40.290">
    <property type="entry name" value="ARM repeat domains"/>
    <property type="match status" value="1"/>
</dbReference>
<reference evidence="1 2" key="1">
    <citation type="journal article" date="2010" name="BMC Genomics">
        <title>Metabolic flexibility revealed in the genome of the cyst-forming alpha-1 proteobacterium Rhodospirillum centenum.</title>
        <authorList>
            <person name="Lu Y.K."/>
            <person name="Marden J."/>
            <person name="Han M."/>
            <person name="Swingley W.D."/>
            <person name="Mastrian S.D."/>
            <person name="Chowdhury S.R."/>
            <person name="Hao J."/>
            <person name="Helmy T."/>
            <person name="Kim S."/>
            <person name="Kurdoglu A.A."/>
            <person name="Matthies H.J."/>
            <person name="Rollo D."/>
            <person name="Stothard P."/>
            <person name="Blankenship R.E."/>
            <person name="Bauer C.E."/>
            <person name="Touchman J.W."/>
        </authorList>
    </citation>
    <scope>NUCLEOTIDE SEQUENCE [LARGE SCALE GENOMIC DNA]</scope>
    <source>
        <strain evidence="2">ATCC 51521 / SW</strain>
    </source>
</reference>